<evidence type="ECO:0000256" key="2">
    <source>
        <dbReference type="ARBA" id="ARBA00022571"/>
    </source>
</evidence>
<proteinExistence type="inferred from homology"/>
<dbReference type="GO" id="GO:0051287">
    <property type="term" value="F:NAD binding"/>
    <property type="evidence" value="ECO:0007669"/>
    <property type="project" value="InterPro"/>
</dbReference>
<comment type="pathway">
    <text evidence="1 7">Amino-acid biosynthesis; L-arginine biosynthesis; N(2)-acetyl-L-ornithine from L-glutamate: step 3/4.</text>
</comment>
<dbReference type="GO" id="GO:0006526">
    <property type="term" value="P:L-arginine biosynthetic process"/>
    <property type="evidence" value="ECO:0007669"/>
    <property type="project" value="UniProtKB-UniRule"/>
</dbReference>
<dbReference type="GO" id="GO:0070401">
    <property type="term" value="F:NADP+ binding"/>
    <property type="evidence" value="ECO:0007669"/>
    <property type="project" value="InterPro"/>
</dbReference>
<dbReference type="GO" id="GO:0003942">
    <property type="term" value="F:N-acetyl-gamma-glutamyl-phosphate reductase activity"/>
    <property type="evidence" value="ECO:0007669"/>
    <property type="project" value="UniProtKB-UniRule"/>
</dbReference>
<evidence type="ECO:0000259" key="8">
    <source>
        <dbReference type="SMART" id="SM00859"/>
    </source>
</evidence>
<dbReference type="HAMAP" id="MF_00150">
    <property type="entry name" value="ArgC_type1"/>
    <property type="match status" value="1"/>
</dbReference>
<comment type="caution">
    <text evidence="9">The sequence shown here is derived from an EMBL/GenBank/DDBJ whole genome shotgun (WGS) entry which is preliminary data.</text>
</comment>
<dbReference type="SMART" id="SM00859">
    <property type="entry name" value="Semialdhyde_dh"/>
    <property type="match status" value="1"/>
</dbReference>
<keyword evidence="5 7" id="KW-0560">Oxidoreductase</keyword>
<evidence type="ECO:0000256" key="7">
    <source>
        <dbReference type="HAMAP-Rule" id="MF_00150"/>
    </source>
</evidence>
<dbReference type="Pfam" id="PF01118">
    <property type="entry name" value="Semialdhyde_dh"/>
    <property type="match status" value="1"/>
</dbReference>
<evidence type="ECO:0000256" key="1">
    <source>
        <dbReference type="ARBA" id="ARBA00004862"/>
    </source>
</evidence>
<name>A0A9D1R179_9BACT</name>
<evidence type="ECO:0000313" key="9">
    <source>
        <dbReference type="EMBL" id="HIW78608.1"/>
    </source>
</evidence>
<evidence type="ECO:0000256" key="3">
    <source>
        <dbReference type="ARBA" id="ARBA00022605"/>
    </source>
</evidence>
<comment type="catalytic activity">
    <reaction evidence="6 7">
        <text>N-acetyl-L-glutamate 5-semialdehyde + phosphate + NADP(+) = N-acetyl-L-glutamyl 5-phosphate + NADPH + H(+)</text>
        <dbReference type="Rhea" id="RHEA:21588"/>
        <dbReference type="ChEBI" id="CHEBI:15378"/>
        <dbReference type="ChEBI" id="CHEBI:29123"/>
        <dbReference type="ChEBI" id="CHEBI:43474"/>
        <dbReference type="ChEBI" id="CHEBI:57783"/>
        <dbReference type="ChEBI" id="CHEBI:57936"/>
        <dbReference type="ChEBI" id="CHEBI:58349"/>
        <dbReference type="EC" id="1.2.1.38"/>
    </reaction>
</comment>
<comment type="similarity">
    <text evidence="7">Belongs to the NAGSA dehydrogenase family. Type 1 subfamily.</text>
</comment>
<reference evidence="9" key="2">
    <citation type="submission" date="2021-04" db="EMBL/GenBank/DDBJ databases">
        <authorList>
            <person name="Gilroy R."/>
        </authorList>
    </citation>
    <scope>NUCLEOTIDE SEQUENCE</scope>
    <source>
        <strain evidence="9">ChiSxjej5B17-1746</strain>
    </source>
</reference>
<feature type="active site" evidence="7">
    <location>
        <position position="156"/>
    </location>
</feature>
<dbReference type="PANTHER" id="PTHR32338">
    <property type="entry name" value="N-ACETYL-GAMMA-GLUTAMYL-PHOSPHATE REDUCTASE, CHLOROPLASTIC-RELATED-RELATED"/>
    <property type="match status" value="1"/>
</dbReference>
<dbReference type="InterPro" id="IPR000534">
    <property type="entry name" value="Semialdehyde_DH_NAD-bd"/>
</dbReference>
<dbReference type="Gene3D" id="3.30.360.10">
    <property type="entry name" value="Dihydrodipicolinate Reductase, domain 2"/>
    <property type="match status" value="1"/>
</dbReference>
<dbReference type="InterPro" id="IPR000706">
    <property type="entry name" value="AGPR_type-1"/>
</dbReference>
<sequence length="352" mass="38002">MEAQTIRVGLVGVTGYTGMELARLLTGHPNMKLTAATSRTEAGKRLGDLYPFLNGLPGADVVLIEPEPERITKECDLAFLAVPHTAATEMAAALVERGLKVVDLSADFRLKSAQVYEQWYKVEHKRPDLLPEAVYGLPELYAADIAKARLVANPGCYPTSIILGLTAALADGLVLTDGIVADSKSGVSGAGRSAKLGSLYCEVADSFKAYGIGTHRHTPEIEQELSRLAHEPLTVSFNPHLVPMNRGILSTIYARLREPLSQSDAQRVYEETWANSPWVRVLPTGQLPETRNVRGTMFCDMSVVVDQRTNRLIVVSAIDNVCRGASGQAIANANLMCGLPVTTGLMLCAMMP</sequence>
<reference evidence="9" key="1">
    <citation type="journal article" date="2021" name="PeerJ">
        <title>Extensive microbial diversity within the chicken gut microbiome revealed by metagenomics and culture.</title>
        <authorList>
            <person name="Gilroy R."/>
            <person name="Ravi A."/>
            <person name="Getino M."/>
            <person name="Pursley I."/>
            <person name="Horton D.L."/>
            <person name="Alikhan N.F."/>
            <person name="Baker D."/>
            <person name="Gharbi K."/>
            <person name="Hall N."/>
            <person name="Watson M."/>
            <person name="Adriaenssens E.M."/>
            <person name="Foster-Nyarko E."/>
            <person name="Jarju S."/>
            <person name="Secka A."/>
            <person name="Antonio M."/>
            <person name="Oren A."/>
            <person name="Chaudhuri R.R."/>
            <person name="La Ragione R."/>
            <person name="Hildebrand F."/>
            <person name="Pallen M.J."/>
        </authorList>
    </citation>
    <scope>NUCLEOTIDE SEQUENCE</scope>
    <source>
        <strain evidence="9">ChiSxjej5B17-1746</strain>
    </source>
</reference>
<dbReference type="CDD" id="cd23934">
    <property type="entry name" value="AGPR_1_C"/>
    <property type="match status" value="1"/>
</dbReference>
<dbReference type="Proteomes" id="UP000824264">
    <property type="component" value="Unassembled WGS sequence"/>
</dbReference>
<evidence type="ECO:0000313" key="10">
    <source>
        <dbReference type="Proteomes" id="UP000824264"/>
    </source>
</evidence>
<dbReference type="PANTHER" id="PTHR32338:SF10">
    <property type="entry name" value="N-ACETYL-GAMMA-GLUTAMYL-PHOSPHATE REDUCTASE, CHLOROPLASTIC-RELATED"/>
    <property type="match status" value="1"/>
</dbReference>
<dbReference type="Gene3D" id="3.40.50.720">
    <property type="entry name" value="NAD(P)-binding Rossmann-like Domain"/>
    <property type="match status" value="1"/>
</dbReference>
<dbReference type="InterPro" id="IPR036291">
    <property type="entry name" value="NAD(P)-bd_dom_sf"/>
</dbReference>
<dbReference type="FunFam" id="3.30.360.10:FF:000014">
    <property type="entry name" value="N-acetyl-gamma-glutamyl-phosphate reductase"/>
    <property type="match status" value="1"/>
</dbReference>
<dbReference type="EMBL" id="DXGI01000202">
    <property type="protein sequence ID" value="HIW78608.1"/>
    <property type="molecule type" value="Genomic_DNA"/>
</dbReference>
<keyword evidence="2 7" id="KW-0055">Arginine biosynthesis</keyword>
<keyword evidence="7" id="KW-0963">Cytoplasm</keyword>
<keyword evidence="4 7" id="KW-0521">NADP</keyword>
<dbReference type="SUPFAM" id="SSF51735">
    <property type="entry name" value="NAD(P)-binding Rossmann-fold domains"/>
    <property type="match status" value="1"/>
</dbReference>
<dbReference type="InterPro" id="IPR050085">
    <property type="entry name" value="AGPR"/>
</dbReference>
<gene>
    <name evidence="7 9" type="primary">argC</name>
    <name evidence="9" type="ORF">H9874_05605</name>
</gene>
<keyword evidence="3 7" id="KW-0028">Amino-acid biosynthesis</keyword>
<feature type="domain" description="Semialdehyde dehydrogenase NAD-binding" evidence="8">
    <location>
        <begin position="7"/>
        <end position="148"/>
    </location>
</feature>
<comment type="function">
    <text evidence="7">Catalyzes the NADPH-dependent reduction of N-acetyl-5-glutamyl phosphate to yield N-acetyl-L-glutamate 5-semialdehyde.</text>
</comment>
<evidence type="ECO:0000256" key="5">
    <source>
        <dbReference type="ARBA" id="ARBA00023002"/>
    </source>
</evidence>
<dbReference type="CDD" id="cd17895">
    <property type="entry name" value="AGPR_1_N"/>
    <property type="match status" value="1"/>
</dbReference>
<comment type="subcellular location">
    <subcellularLocation>
        <location evidence="7">Cytoplasm</location>
    </subcellularLocation>
</comment>
<dbReference type="AlphaFoldDB" id="A0A9D1R179"/>
<dbReference type="InterPro" id="IPR058924">
    <property type="entry name" value="AGPR_dimerisation_dom"/>
</dbReference>
<evidence type="ECO:0000256" key="4">
    <source>
        <dbReference type="ARBA" id="ARBA00022857"/>
    </source>
</evidence>
<dbReference type="GO" id="GO:0005737">
    <property type="term" value="C:cytoplasm"/>
    <property type="evidence" value="ECO:0007669"/>
    <property type="project" value="UniProtKB-SubCell"/>
</dbReference>
<accession>A0A9D1R179</accession>
<dbReference type="NCBIfam" id="TIGR01850">
    <property type="entry name" value="argC"/>
    <property type="match status" value="1"/>
</dbReference>
<organism evidence="9 10">
    <name type="scientific">Candidatus Bilophila faecipullorum</name>
    <dbReference type="NCBI Taxonomy" id="2838482"/>
    <lineage>
        <taxon>Bacteria</taxon>
        <taxon>Pseudomonadati</taxon>
        <taxon>Thermodesulfobacteriota</taxon>
        <taxon>Desulfovibrionia</taxon>
        <taxon>Desulfovibrionales</taxon>
        <taxon>Desulfovibrionaceae</taxon>
        <taxon>Bilophila</taxon>
    </lineage>
</organism>
<protein>
    <recommendedName>
        <fullName evidence="7">N-acetyl-gamma-glutamyl-phosphate reductase</fullName>
        <shortName evidence="7">AGPR</shortName>
        <ecNumber evidence="7">1.2.1.38</ecNumber>
    </recommendedName>
    <alternativeName>
        <fullName evidence="7">N-acetyl-glutamate semialdehyde dehydrogenase</fullName>
        <shortName evidence="7">NAGSA dehydrogenase</shortName>
    </alternativeName>
</protein>
<evidence type="ECO:0000256" key="6">
    <source>
        <dbReference type="ARBA" id="ARBA00050557"/>
    </source>
</evidence>
<dbReference type="SUPFAM" id="SSF55347">
    <property type="entry name" value="Glyceraldehyde-3-phosphate dehydrogenase-like, C-terminal domain"/>
    <property type="match status" value="1"/>
</dbReference>
<dbReference type="EC" id="1.2.1.38" evidence="7"/>
<dbReference type="Pfam" id="PF22698">
    <property type="entry name" value="Semialdhyde_dhC_1"/>
    <property type="match status" value="1"/>
</dbReference>